<dbReference type="Proteomes" id="UP000694888">
    <property type="component" value="Unplaced"/>
</dbReference>
<accession>A0ABM1W432</accession>
<keyword evidence="2" id="KW-1185">Reference proteome</keyword>
<feature type="compositionally biased region" description="Basic and acidic residues" evidence="1">
    <location>
        <begin position="59"/>
        <end position="68"/>
    </location>
</feature>
<sequence length="462" mass="49402">MSISPSVNSAFSSVVSSLRSTPGVNPAPELDVPSAHYEAIQESNLEQQPPEACTADGPVEEKESKKFKTQFDSRSLNLEEEGASVVRFSAFRQYSLPEKLDQGRCDVQFDRNQHVKRQSNGEKCVSSSEQVLNCDGGLLNEEISALSDNARTLAPSSPVGIPSITPSEEEENDAEKSLDGEESADEEFQFPPLRVVSQKPQSDAESFPSLAQPVFTRSSSPGCVQAPTTQATAHRYLLRADVPHSVSSRASSVVDHVTERNDFMDSMASDVSFPPPPAAPPESRQAMLPISHSAVDLVIILQRLCGFSHSLVSMMIDESSFLTPAHNTQHTSQNPGVGVNDLEAGAEAGDLQSHQELTRKCSSDVEMVLTGGAGMVPPSLSVSDTDPGSNDPLAHERDTPSHVLQGDSGACPGAESARPSAHTLSGHKLKLSLHLRLLKPGLQLAIFELQSSFCPVPSFGGI</sequence>
<protein>
    <submittedName>
        <fullName evidence="3">Uncharacterized protein LOC118477207</fullName>
    </submittedName>
</protein>
<feature type="region of interest" description="Disordered" evidence="1">
    <location>
        <begin position="150"/>
        <end position="191"/>
    </location>
</feature>
<name>A0ABM1W432_APLCA</name>
<organism evidence="2 3">
    <name type="scientific">Aplysia californica</name>
    <name type="common">California sea hare</name>
    <dbReference type="NCBI Taxonomy" id="6500"/>
    <lineage>
        <taxon>Eukaryota</taxon>
        <taxon>Metazoa</taxon>
        <taxon>Spiralia</taxon>
        <taxon>Lophotrochozoa</taxon>
        <taxon>Mollusca</taxon>
        <taxon>Gastropoda</taxon>
        <taxon>Heterobranchia</taxon>
        <taxon>Euthyneura</taxon>
        <taxon>Tectipleura</taxon>
        <taxon>Aplysiida</taxon>
        <taxon>Aplysioidea</taxon>
        <taxon>Aplysiidae</taxon>
        <taxon>Aplysia</taxon>
    </lineage>
</organism>
<evidence type="ECO:0000313" key="2">
    <source>
        <dbReference type="Proteomes" id="UP000694888"/>
    </source>
</evidence>
<feature type="region of interest" description="Disordered" evidence="1">
    <location>
        <begin position="14"/>
        <end position="68"/>
    </location>
</feature>
<proteinExistence type="predicted"/>
<reference evidence="3" key="1">
    <citation type="submission" date="2025-08" db="UniProtKB">
        <authorList>
            <consortium name="RefSeq"/>
        </authorList>
    </citation>
    <scope>IDENTIFICATION</scope>
</reference>
<evidence type="ECO:0000256" key="1">
    <source>
        <dbReference type="SAM" id="MobiDB-lite"/>
    </source>
</evidence>
<feature type="region of interest" description="Disordered" evidence="1">
    <location>
        <begin position="373"/>
        <end position="403"/>
    </location>
</feature>
<dbReference type="GeneID" id="118477207"/>
<gene>
    <name evidence="3" type="primary">LOC118477207</name>
</gene>
<dbReference type="RefSeq" id="XP_035829425.1">
    <property type="nucleotide sequence ID" value="XM_035973532.1"/>
</dbReference>
<evidence type="ECO:0000313" key="3">
    <source>
        <dbReference type="RefSeq" id="XP_035829425.1"/>
    </source>
</evidence>